<dbReference type="EMBL" id="CADEPM010000001">
    <property type="protein sequence ID" value="CAB3396559.1"/>
    <property type="molecule type" value="Genomic_DNA"/>
</dbReference>
<evidence type="ECO:0000313" key="15">
    <source>
        <dbReference type="EMBL" id="CAB3396559.1"/>
    </source>
</evidence>
<evidence type="ECO:0000256" key="2">
    <source>
        <dbReference type="ARBA" id="ARBA00006914"/>
    </source>
</evidence>
<evidence type="ECO:0000256" key="10">
    <source>
        <dbReference type="ARBA" id="ARBA00034532"/>
    </source>
</evidence>
<comment type="caution">
    <text evidence="15">The sequence shown here is derived from an EMBL/GenBank/DDBJ whole genome shotgun (WGS) entry which is preliminary data.</text>
</comment>
<evidence type="ECO:0000259" key="14">
    <source>
        <dbReference type="SMART" id="SM00382"/>
    </source>
</evidence>
<proteinExistence type="inferred from homology"/>
<evidence type="ECO:0000256" key="7">
    <source>
        <dbReference type="ARBA" id="ARBA00022840"/>
    </source>
</evidence>
<dbReference type="FunFam" id="1.10.8.60:FF:000105">
    <property type="entry name" value="PeRoXisome assembly factor"/>
    <property type="match status" value="1"/>
</dbReference>
<dbReference type="OrthoDB" id="2187at2759"/>
<dbReference type="AlphaFoldDB" id="A0A8S1E6Q2"/>
<dbReference type="GO" id="GO:0016558">
    <property type="term" value="P:protein import into peroxisome matrix"/>
    <property type="evidence" value="ECO:0007669"/>
    <property type="project" value="TreeGrafter"/>
</dbReference>
<keyword evidence="6" id="KW-0378">Hydrolase</keyword>
<protein>
    <recommendedName>
        <fullName evidence="10">Peroxisomal ATPase PEX1</fullName>
    </recommendedName>
    <alternativeName>
        <fullName evidence="9">Peroxin-1</fullName>
    </alternativeName>
    <alternativeName>
        <fullName evidence="12">Peroxin-6</fullName>
    </alternativeName>
    <alternativeName>
        <fullName evidence="11">Peroxisomal ATPase PEX6</fullName>
    </alternativeName>
</protein>
<keyword evidence="16" id="KW-1185">Reference proteome</keyword>
<dbReference type="InterPro" id="IPR027417">
    <property type="entry name" value="P-loop_NTPase"/>
</dbReference>
<feature type="domain" description="AAA+ ATPase" evidence="14">
    <location>
        <begin position="71"/>
        <end position="203"/>
    </location>
</feature>
<dbReference type="PANTHER" id="PTHR23077">
    <property type="entry name" value="AAA-FAMILY ATPASE"/>
    <property type="match status" value="1"/>
</dbReference>
<dbReference type="SUPFAM" id="SSF52540">
    <property type="entry name" value="P-loop containing nucleoside triphosphate hydrolases"/>
    <property type="match status" value="2"/>
</dbReference>
<comment type="similarity">
    <text evidence="2">Belongs to the AAA ATPase family.</text>
</comment>
<evidence type="ECO:0000256" key="8">
    <source>
        <dbReference type="ARBA" id="ARBA00023136"/>
    </source>
</evidence>
<evidence type="ECO:0000256" key="11">
    <source>
        <dbReference type="ARBA" id="ARBA00034811"/>
    </source>
</evidence>
<dbReference type="InterPro" id="IPR003593">
    <property type="entry name" value="AAA+_ATPase"/>
</dbReference>
<dbReference type="Proteomes" id="UP000494206">
    <property type="component" value="Unassembled WGS sequence"/>
</dbReference>
<accession>A0A8S1E6Q2</accession>
<keyword evidence="3" id="KW-0962">Peroxisome biogenesis</keyword>
<dbReference type="SMART" id="SM00382">
    <property type="entry name" value="AAA"/>
    <property type="match status" value="2"/>
</dbReference>
<evidence type="ECO:0000256" key="3">
    <source>
        <dbReference type="ARBA" id="ARBA00022593"/>
    </source>
</evidence>
<evidence type="ECO:0000256" key="9">
    <source>
        <dbReference type="ARBA" id="ARBA00032509"/>
    </source>
</evidence>
<dbReference type="InterPro" id="IPR050168">
    <property type="entry name" value="AAA_ATPase_domain"/>
</dbReference>
<gene>
    <name evidence="15" type="ORF">CBOVIS_LOCUS90</name>
</gene>
<evidence type="ECO:0000256" key="6">
    <source>
        <dbReference type="ARBA" id="ARBA00022801"/>
    </source>
</evidence>
<dbReference type="Gene3D" id="1.10.8.60">
    <property type="match status" value="1"/>
</dbReference>
<comment type="subcellular location">
    <subcellularLocation>
        <location evidence="1">Membrane</location>
    </subcellularLocation>
</comment>
<dbReference type="GO" id="GO:0005829">
    <property type="term" value="C:cytosol"/>
    <property type="evidence" value="ECO:0007669"/>
    <property type="project" value="TreeGrafter"/>
</dbReference>
<evidence type="ECO:0000256" key="5">
    <source>
        <dbReference type="ARBA" id="ARBA00022741"/>
    </source>
</evidence>
<keyword evidence="7" id="KW-0067">ATP-binding</keyword>
<organism evidence="15 16">
    <name type="scientific">Caenorhabditis bovis</name>
    <dbReference type="NCBI Taxonomy" id="2654633"/>
    <lineage>
        <taxon>Eukaryota</taxon>
        <taxon>Metazoa</taxon>
        <taxon>Ecdysozoa</taxon>
        <taxon>Nematoda</taxon>
        <taxon>Chromadorea</taxon>
        <taxon>Rhabditida</taxon>
        <taxon>Rhabditina</taxon>
        <taxon>Rhabditomorpha</taxon>
        <taxon>Rhabditoidea</taxon>
        <taxon>Rhabditidae</taxon>
        <taxon>Peloderinae</taxon>
        <taxon>Caenorhabditis</taxon>
    </lineage>
</organism>
<keyword evidence="5" id="KW-0547">Nucleotide-binding</keyword>
<evidence type="ECO:0000256" key="12">
    <source>
        <dbReference type="ARBA" id="ARBA00034920"/>
    </source>
</evidence>
<dbReference type="GO" id="GO:0016887">
    <property type="term" value="F:ATP hydrolysis activity"/>
    <property type="evidence" value="ECO:0007669"/>
    <property type="project" value="InterPro"/>
</dbReference>
<keyword evidence="4" id="KW-0677">Repeat</keyword>
<dbReference type="Gene3D" id="3.40.50.300">
    <property type="entry name" value="P-loop containing nucleotide triphosphate hydrolases"/>
    <property type="match status" value="2"/>
</dbReference>
<dbReference type="GO" id="GO:0005524">
    <property type="term" value="F:ATP binding"/>
    <property type="evidence" value="ECO:0007669"/>
    <property type="project" value="UniProtKB-KW"/>
</dbReference>
<evidence type="ECO:0000256" key="13">
    <source>
        <dbReference type="ARBA" id="ARBA00048778"/>
    </source>
</evidence>
<dbReference type="InterPro" id="IPR003959">
    <property type="entry name" value="ATPase_AAA_core"/>
</dbReference>
<keyword evidence="8" id="KW-0472">Membrane</keyword>
<name>A0A8S1E6Q2_9PELO</name>
<comment type="catalytic activity">
    <reaction evidence="13">
        <text>ATP + H2O = ADP + phosphate + H(+)</text>
        <dbReference type="Rhea" id="RHEA:13065"/>
        <dbReference type="ChEBI" id="CHEBI:15377"/>
        <dbReference type="ChEBI" id="CHEBI:15378"/>
        <dbReference type="ChEBI" id="CHEBI:30616"/>
        <dbReference type="ChEBI" id="CHEBI:43474"/>
        <dbReference type="ChEBI" id="CHEBI:456216"/>
    </reaction>
    <physiologicalReaction direction="left-to-right" evidence="13">
        <dbReference type="Rhea" id="RHEA:13066"/>
    </physiologicalReaction>
</comment>
<reference evidence="15 16" key="1">
    <citation type="submission" date="2020-04" db="EMBL/GenBank/DDBJ databases">
        <authorList>
            <person name="Laetsch R D."/>
            <person name="Stevens L."/>
            <person name="Kumar S."/>
            <person name="Blaxter L. M."/>
        </authorList>
    </citation>
    <scope>NUCLEOTIDE SEQUENCE [LARGE SCALE GENOMIC DNA]</scope>
</reference>
<feature type="domain" description="AAA+ ATPase" evidence="14">
    <location>
        <begin position="312"/>
        <end position="452"/>
    </location>
</feature>
<evidence type="ECO:0000313" key="16">
    <source>
        <dbReference type="Proteomes" id="UP000494206"/>
    </source>
</evidence>
<dbReference type="Pfam" id="PF00004">
    <property type="entry name" value="AAA"/>
    <property type="match status" value="2"/>
</dbReference>
<dbReference type="FunFam" id="3.40.50.300:FF:000109">
    <property type="entry name" value="Peroxisomal biogenesis factor 6"/>
    <property type="match status" value="1"/>
</dbReference>
<dbReference type="PANTHER" id="PTHR23077:SF9">
    <property type="entry name" value="PEROXISOMAL ATPASE PEX6"/>
    <property type="match status" value="1"/>
</dbReference>
<dbReference type="GO" id="GO:0005778">
    <property type="term" value="C:peroxisomal membrane"/>
    <property type="evidence" value="ECO:0007669"/>
    <property type="project" value="TreeGrafter"/>
</dbReference>
<sequence length="541" mass="60477">MGILHHLYYKVETPSSPCIIDEGTSIYESSPTEAFLPYSNFILNNRIPSKMNEMVNRMVKIYQAHKKIQTATLTFLITGVAGSGKRLTCQTFAAKTHRTFLEVDAYSFYNENPATSEAKINSTIENANQYQQCVLFIRNAHVIAFDASNGYDRRIIQHFEEKLNENSKVTVIFSSTTDRLNQMPMDVKSLALYTFRTEYLEEEDRTNWLKYYVPNDESLVTQVAKKTSGFTLAELNNLIQYVEILSLDETCNSNMEERFNEGIQKRNSSFADAIGAPKIPNVSWNDVGGLEETKRTVIESIRSSLFGSSALKRSGIILYGQPGCGKTLIAKAVATEFKISFLSVKGPELLNKYVGQSEENLRKVFERARQASPCIIFFDEIDSLAPNRGKNGDSGGVIDRIVSQLLAELDKLHNSPRNKVFVMGATNRPDLLDSSLLMPGRFDKQIEVSPGNDVESKTKILEAIARKMNMDENVDLKSVAAACNESMSGAQLSSIISNAAMQAIIEKIRSIELNQESPEQDVKVTQSHLLASVNNFKARNT</sequence>
<evidence type="ECO:0000256" key="4">
    <source>
        <dbReference type="ARBA" id="ARBA00022737"/>
    </source>
</evidence>
<evidence type="ECO:0000256" key="1">
    <source>
        <dbReference type="ARBA" id="ARBA00004370"/>
    </source>
</evidence>